<dbReference type="RefSeq" id="WP_196202668.1">
    <property type="nucleotide sequence ID" value="NZ_JADPUN010000179.1"/>
</dbReference>
<evidence type="ECO:0000256" key="3">
    <source>
        <dbReference type="ARBA" id="ARBA00022670"/>
    </source>
</evidence>
<dbReference type="PROSITE" id="PS00501">
    <property type="entry name" value="SPASE_I_1"/>
    <property type="match status" value="1"/>
</dbReference>
<dbReference type="Gene3D" id="2.10.109.10">
    <property type="entry name" value="Umud Fragment, subunit A"/>
    <property type="match status" value="1"/>
</dbReference>
<evidence type="ECO:0000259" key="5">
    <source>
        <dbReference type="Pfam" id="PF10502"/>
    </source>
</evidence>
<keyword evidence="3" id="KW-0645">Protease</keyword>
<accession>A0ABS0GY27</accession>
<gene>
    <name evidence="6" type="ORF">I0C86_19375</name>
</gene>
<evidence type="ECO:0000256" key="1">
    <source>
        <dbReference type="ARBA" id="ARBA00004401"/>
    </source>
</evidence>
<dbReference type="Pfam" id="PF10502">
    <property type="entry name" value="Peptidase_S26"/>
    <property type="match status" value="2"/>
</dbReference>
<dbReference type="InterPro" id="IPR019533">
    <property type="entry name" value="Peptidase_S26"/>
</dbReference>
<protein>
    <submittedName>
        <fullName evidence="6">S26 family signal peptidase</fullName>
    </submittedName>
</protein>
<dbReference type="CDD" id="cd06530">
    <property type="entry name" value="S26_SPase_I"/>
    <property type="match status" value="1"/>
</dbReference>
<feature type="domain" description="Peptidase S26" evidence="5">
    <location>
        <begin position="109"/>
        <end position="147"/>
    </location>
</feature>
<dbReference type="EMBL" id="JADPUN010000179">
    <property type="protein sequence ID" value="MBF9131104.1"/>
    <property type="molecule type" value="Genomic_DNA"/>
</dbReference>
<name>A0ABS0GY27_9ACTN</name>
<evidence type="ECO:0000256" key="4">
    <source>
        <dbReference type="ARBA" id="ARBA00022801"/>
    </source>
</evidence>
<evidence type="ECO:0000313" key="7">
    <source>
        <dbReference type="Proteomes" id="UP000638560"/>
    </source>
</evidence>
<keyword evidence="7" id="KW-1185">Reference proteome</keyword>
<dbReference type="PRINTS" id="PR00727">
    <property type="entry name" value="LEADERPTASE"/>
</dbReference>
<organism evidence="6 7">
    <name type="scientific">Plantactinospora alkalitolerans</name>
    <dbReference type="NCBI Taxonomy" id="2789879"/>
    <lineage>
        <taxon>Bacteria</taxon>
        <taxon>Bacillati</taxon>
        <taxon>Actinomycetota</taxon>
        <taxon>Actinomycetes</taxon>
        <taxon>Micromonosporales</taxon>
        <taxon>Micromonosporaceae</taxon>
        <taxon>Plantactinospora</taxon>
    </lineage>
</organism>
<feature type="domain" description="Peptidase S26" evidence="5">
    <location>
        <begin position="10"/>
        <end position="97"/>
    </location>
</feature>
<keyword evidence="4" id="KW-0378">Hydrolase</keyword>
<dbReference type="SUPFAM" id="SSF51306">
    <property type="entry name" value="LexA/Signal peptidase"/>
    <property type="match status" value="1"/>
</dbReference>
<reference evidence="6 7" key="1">
    <citation type="submission" date="2020-11" db="EMBL/GenBank/DDBJ databases">
        <title>A novel isolate from a Black sea contaminated sediment with potential to produce alkanes: Plantactinospora alkalitolerans sp. nov.</title>
        <authorList>
            <person name="Carro L."/>
            <person name="Veyisoglu A."/>
            <person name="Guven K."/>
            <person name="Schumann P."/>
            <person name="Klenk H.-P."/>
            <person name="Sahin N."/>
        </authorList>
    </citation>
    <scope>NUCLEOTIDE SEQUENCE [LARGE SCALE GENOMIC DNA]</scope>
    <source>
        <strain evidence="6 7">S1510</strain>
    </source>
</reference>
<comment type="similarity">
    <text evidence="2">Belongs to the peptidase S26 family.</text>
</comment>
<comment type="caution">
    <text evidence="6">The sequence shown here is derived from an EMBL/GenBank/DDBJ whole genome shotgun (WGS) entry which is preliminary data.</text>
</comment>
<dbReference type="PANTHER" id="PTHR43390">
    <property type="entry name" value="SIGNAL PEPTIDASE I"/>
    <property type="match status" value="1"/>
</dbReference>
<dbReference type="PANTHER" id="PTHR43390:SF1">
    <property type="entry name" value="CHLOROPLAST PROCESSING PEPTIDASE"/>
    <property type="match status" value="1"/>
</dbReference>
<comment type="subcellular location">
    <subcellularLocation>
        <location evidence="1">Cell membrane</location>
        <topology evidence="1">Single-pass type II membrane protein</topology>
    </subcellularLocation>
</comment>
<dbReference type="InterPro" id="IPR019756">
    <property type="entry name" value="Pept_S26A_signal_pept_1_Ser-AS"/>
</dbReference>
<dbReference type="Proteomes" id="UP000638560">
    <property type="component" value="Unassembled WGS sequence"/>
</dbReference>
<evidence type="ECO:0000256" key="2">
    <source>
        <dbReference type="ARBA" id="ARBA00009370"/>
    </source>
</evidence>
<dbReference type="InterPro" id="IPR000223">
    <property type="entry name" value="Pept_S26A_signal_pept_1"/>
</dbReference>
<dbReference type="InterPro" id="IPR036286">
    <property type="entry name" value="LexA/Signal_pep-like_sf"/>
</dbReference>
<evidence type="ECO:0000313" key="6">
    <source>
        <dbReference type="EMBL" id="MBF9131104.1"/>
    </source>
</evidence>
<proteinExistence type="inferred from homology"/>
<sequence>MTAVLLAGGLVIAVAVAIAWLRARFVLVRVEGGSMEPTLHGHDRVMVRRLPARRLQVGQIVVLERPYRDAGWVWRDSDSGIRGRAWIIKRLAALPGDPLPTGVEADDATGGVPAGRAVVFGDNRDASIDSRTFGLVPLDRVLGVALRRYTEAGPITATTDDHPSTDASRGRK</sequence>